<evidence type="ECO:0000256" key="8">
    <source>
        <dbReference type="SAM" id="Phobius"/>
    </source>
</evidence>
<protein>
    <submittedName>
        <fullName evidence="10">Hydrogenase-4 component B</fullName>
        <ecNumber evidence="10">1.-.-.-</ecNumber>
    </submittedName>
</protein>
<keyword evidence="4 8" id="KW-1133">Transmembrane helix</keyword>
<evidence type="ECO:0000256" key="1">
    <source>
        <dbReference type="ARBA" id="ARBA00004651"/>
    </source>
</evidence>
<feature type="transmembrane region" description="Helical" evidence="8">
    <location>
        <begin position="197"/>
        <end position="218"/>
    </location>
</feature>
<gene>
    <name evidence="10" type="primary">hyfB</name>
    <name evidence="10" type="ORF">SPACI_020160</name>
</gene>
<dbReference type="Proteomes" id="UP000216052">
    <property type="component" value="Chromosome"/>
</dbReference>
<feature type="transmembrane region" description="Helical" evidence="8">
    <location>
        <begin position="24"/>
        <end position="46"/>
    </location>
</feature>
<feature type="transmembrane region" description="Helical" evidence="8">
    <location>
        <begin position="238"/>
        <end position="266"/>
    </location>
</feature>
<keyword evidence="5 10" id="KW-0560">Oxidoreductase</keyword>
<dbReference type="InterPro" id="IPR001750">
    <property type="entry name" value="ND/Mrp_TM"/>
</dbReference>
<evidence type="ECO:0000313" key="11">
    <source>
        <dbReference type="Proteomes" id="UP000216052"/>
    </source>
</evidence>
<evidence type="ECO:0000256" key="2">
    <source>
        <dbReference type="ARBA" id="ARBA00022475"/>
    </source>
</evidence>
<dbReference type="Pfam" id="PF00361">
    <property type="entry name" value="Proton_antipo_M"/>
    <property type="match status" value="1"/>
</dbReference>
<feature type="domain" description="NADH:quinone oxidoreductase/Mrp antiporter transmembrane" evidence="9">
    <location>
        <begin position="2"/>
        <end position="234"/>
    </location>
</feature>
<evidence type="ECO:0000256" key="5">
    <source>
        <dbReference type="ARBA" id="ARBA00023002"/>
    </source>
</evidence>
<sequence length="488" mass="52182">MAGSLDFLRLRQSVGSIDPSTQNIVFLCAFIGFGAKAGMIPLHIWLPKAHPAAPTHVSALMSGVMIETAIYGLCRFCLDFLGAGPAWWGVIVLILAIVSSVLGVLYAVMEHDVKRLLAYSSVENIGIILLGVGAGLVFAAKGQSGLAAVAWVAALYHVMSHAICKSLLFMGAGAVLQSTHTKDMECLGRLIRKMPSTAVFFLTGAAAISALPALNGFVSEWMTFQALFYLPQSMAGALGKVFSAFLLASLGLTRALAAACFVKAFGIAFLAKPRSIQAEQAREVNHPMLFSMAVLAGLCLVLGLWPAPLLTILGQALSGRGVIEPAQAFAGFNWQVIAIRAGSASGDLQMPVVAVLLLLGGALAWGITRLYGRSQTAQGETWTCGMVPSARMEYTATGFSKPIRLAFKAILRPQHETIADLTPNRYFGRRLHYHVSFTDIFSAVYRPINCGIIRAAQFMKVIQAGSVQLYIGYITAITVLALILSTRW</sequence>
<feature type="transmembrane region" description="Helical" evidence="8">
    <location>
        <begin position="467"/>
        <end position="485"/>
    </location>
</feature>
<keyword evidence="6 8" id="KW-0472">Membrane</keyword>
<dbReference type="EC" id="1.-.-.-" evidence="10"/>
<reference evidence="10" key="1">
    <citation type="submission" date="2024-05" db="EMBL/GenBank/DDBJ databases">
        <title>Isolation and characterization of Sporomusa carbonis sp. nov., a carboxydotrophic hydrogenogen in the genus of Sporomusa isolated from a charcoal burning pile.</title>
        <authorList>
            <person name="Boeer T."/>
            <person name="Rosenbaum F."/>
            <person name="Eysell L."/>
            <person name="Mueller V."/>
            <person name="Daniel R."/>
            <person name="Poehlein A."/>
        </authorList>
    </citation>
    <scope>NUCLEOTIDE SEQUENCE [LARGE SCALE GENOMIC DNA]</scope>
    <source>
        <strain evidence="10">DSM 3132</strain>
    </source>
</reference>
<dbReference type="PANTHER" id="PTHR42682:SF3">
    <property type="entry name" value="FORMATE HYDROGENLYASE SUBUNIT 3-RELATED"/>
    <property type="match status" value="1"/>
</dbReference>
<feature type="transmembrane region" description="Helical" evidence="8">
    <location>
        <begin position="146"/>
        <end position="176"/>
    </location>
</feature>
<evidence type="ECO:0000256" key="6">
    <source>
        <dbReference type="ARBA" id="ARBA00023136"/>
    </source>
</evidence>
<evidence type="ECO:0000313" key="10">
    <source>
        <dbReference type="EMBL" id="XFO71970.1"/>
    </source>
</evidence>
<proteinExistence type="predicted"/>
<dbReference type="PANTHER" id="PTHR42682">
    <property type="entry name" value="HYDROGENASE-4 COMPONENT F"/>
    <property type="match status" value="1"/>
</dbReference>
<keyword evidence="3 7" id="KW-0812">Transmembrane</keyword>
<evidence type="ECO:0000256" key="3">
    <source>
        <dbReference type="ARBA" id="ARBA00022692"/>
    </source>
</evidence>
<evidence type="ECO:0000259" key="9">
    <source>
        <dbReference type="Pfam" id="PF00361"/>
    </source>
</evidence>
<evidence type="ECO:0000256" key="4">
    <source>
        <dbReference type="ARBA" id="ARBA00022989"/>
    </source>
</evidence>
<keyword evidence="2" id="KW-1003">Cell membrane</keyword>
<feature type="transmembrane region" description="Helical" evidence="8">
    <location>
        <begin position="116"/>
        <end position="140"/>
    </location>
</feature>
<feature type="transmembrane region" description="Helical" evidence="8">
    <location>
        <begin position="287"/>
        <end position="307"/>
    </location>
</feature>
<name>A0ABZ3J198_SPOA4</name>
<feature type="transmembrane region" description="Helical" evidence="8">
    <location>
        <begin position="87"/>
        <end position="109"/>
    </location>
</feature>
<evidence type="ECO:0000256" key="7">
    <source>
        <dbReference type="RuleBase" id="RU000320"/>
    </source>
</evidence>
<comment type="subcellular location">
    <subcellularLocation>
        <location evidence="1">Cell membrane</location>
        <topology evidence="1">Multi-pass membrane protein</topology>
    </subcellularLocation>
    <subcellularLocation>
        <location evidence="7">Membrane</location>
        <topology evidence="7">Multi-pass membrane protein</topology>
    </subcellularLocation>
</comment>
<organism evidence="10 11">
    <name type="scientific">Sporomusa acidovorans (strain ATCC 49682 / DSM 3132 / Mol)</name>
    <dbReference type="NCBI Taxonomy" id="1123286"/>
    <lineage>
        <taxon>Bacteria</taxon>
        <taxon>Bacillati</taxon>
        <taxon>Bacillota</taxon>
        <taxon>Negativicutes</taxon>
        <taxon>Selenomonadales</taxon>
        <taxon>Sporomusaceae</taxon>
        <taxon>Sporomusa</taxon>
    </lineage>
</organism>
<feature type="transmembrane region" description="Helical" evidence="8">
    <location>
        <begin position="348"/>
        <end position="367"/>
    </location>
</feature>
<dbReference type="InterPro" id="IPR052175">
    <property type="entry name" value="ComplexI-like_HydComp"/>
</dbReference>
<keyword evidence="11" id="KW-1185">Reference proteome</keyword>
<accession>A0ABZ3J198</accession>
<dbReference type="EMBL" id="CP155571">
    <property type="protein sequence ID" value="XFO71970.1"/>
    <property type="molecule type" value="Genomic_DNA"/>
</dbReference>
<dbReference type="GO" id="GO:0016491">
    <property type="term" value="F:oxidoreductase activity"/>
    <property type="evidence" value="ECO:0007669"/>
    <property type="project" value="UniProtKB-KW"/>
</dbReference>